<proteinExistence type="predicted"/>
<reference evidence="2" key="1">
    <citation type="submission" date="2019-12" db="EMBL/GenBank/DDBJ databases">
        <title>An insight into the sialome of adult female Ixodes ricinus ticks feeding for 6 days.</title>
        <authorList>
            <person name="Perner J."/>
            <person name="Ribeiro J.M.C."/>
        </authorList>
    </citation>
    <scope>NUCLEOTIDE SEQUENCE</scope>
    <source>
        <strain evidence="2">Semi-engorged</strain>
        <tissue evidence="2">Salivary glands</tissue>
    </source>
</reference>
<name>A0A6B0U4U4_IXORI</name>
<sequence length="76" mass="8570">MLESSACWASAFLFRLSFLASLLVTEGFLGWGDLLKIIRGKGDLPRFNVMCRLSKVSEKQKITYQFNPPGLCTRLV</sequence>
<dbReference type="EMBL" id="GIFC01001522">
    <property type="protein sequence ID" value="MXU83605.1"/>
    <property type="molecule type" value="Transcribed_RNA"/>
</dbReference>
<accession>A0A6B0U4U4</accession>
<dbReference type="AlphaFoldDB" id="A0A6B0U4U4"/>
<feature type="transmembrane region" description="Helical" evidence="1">
    <location>
        <begin position="12"/>
        <end position="31"/>
    </location>
</feature>
<evidence type="ECO:0000313" key="2">
    <source>
        <dbReference type="EMBL" id="MXU83605.1"/>
    </source>
</evidence>
<keyword evidence="1" id="KW-0812">Transmembrane</keyword>
<keyword evidence="1" id="KW-0472">Membrane</keyword>
<evidence type="ECO:0000256" key="1">
    <source>
        <dbReference type="SAM" id="Phobius"/>
    </source>
</evidence>
<protein>
    <submittedName>
        <fullName evidence="2">Putative secreted protein</fullName>
    </submittedName>
</protein>
<keyword evidence="1" id="KW-1133">Transmembrane helix</keyword>
<organism evidence="2">
    <name type="scientific">Ixodes ricinus</name>
    <name type="common">Common tick</name>
    <name type="synonym">Acarus ricinus</name>
    <dbReference type="NCBI Taxonomy" id="34613"/>
    <lineage>
        <taxon>Eukaryota</taxon>
        <taxon>Metazoa</taxon>
        <taxon>Ecdysozoa</taxon>
        <taxon>Arthropoda</taxon>
        <taxon>Chelicerata</taxon>
        <taxon>Arachnida</taxon>
        <taxon>Acari</taxon>
        <taxon>Parasitiformes</taxon>
        <taxon>Ixodida</taxon>
        <taxon>Ixodoidea</taxon>
        <taxon>Ixodidae</taxon>
        <taxon>Ixodinae</taxon>
        <taxon>Ixodes</taxon>
    </lineage>
</organism>